<organism evidence="2 3">
    <name type="scientific">Cohnella suwonensis</name>
    <dbReference type="NCBI Taxonomy" id="696072"/>
    <lineage>
        <taxon>Bacteria</taxon>
        <taxon>Bacillati</taxon>
        <taxon>Bacillota</taxon>
        <taxon>Bacilli</taxon>
        <taxon>Bacillales</taxon>
        <taxon>Paenibacillaceae</taxon>
        <taxon>Cohnella</taxon>
    </lineage>
</organism>
<dbReference type="PANTHER" id="PTHR43283:SF7">
    <property type="entry name" value="BETA-LACTAMASE-RELATED DOMAIN-CONTAINING PROTEIN"/>
    <property type="match status" value="1"/>
</dbReference>
<dbReference type="InterPro" id="IPR012338">
    <property type="entry name" value="Beta-lactam/transpept-like"/>
</dbReference>
<reference evidence="3" key="1">
    <citation type="journal article" date="2019" name="Int. J. Syst. Evol. Microbiol.">
        <title>The Global Catalogue of Microorganisms (GCM) 10K type strain sequencing project: providing services to taxonomists for standard genome sequencing and annotation.</title>
        <authorList>
            <consortium name="The Broad Institute Genomics Platform"/>
            <consortium name="The Broad Institute Genome Sequencing Center for Infectious Disease"/>
            <person name="Wu L."/>
            <person name="Ma J."/>
        </authorList>
    </citation>
    <scope>NUCLEOTIDE SEQUENCE [LARGE SCALE GENOMIC DNA]</scope>
    <source>
        <strain evidence="3">CCUG 57113</strain>
    </source>
</reference>
<dbReference type="EMBL" id="JBHSMH010000008">
    <property type="protein sequence ID" value="MFC5468260.1"/>
    <property type="molecule type" value="Genomic_DNA"/>
</dbReference>
<dbReference type="Gene3D" id="3.40.710.10">
    <property type="entry name" value="DD-peptidase/beta-lactamase superfamily"/>
    <property type="match status" value="1"/>
</dbReference>
<dbReference type="Proteomes" id="UP001596105">
    <property type="component" value="Unassembled WGS sequence"/>
</dbReference>
<dbReference type="InterPro" id="IPR001466">
    <property type="entry name" value="Beta-lactam-related"/>
</dbReference>
<sequence>MSNHYQSLNEYVHKVQMEIGATAAATYIIKNNTVVNEWYSGRHAATKNSRIVDRYTQFNVGSVRKTYLGLAVSLLIEKGLIKSIDHEIGHYLSGYKHSAEGVTLRHLLTHTHGLIEKDGEIAREFKPGEKWAYRNAGINMLMHLVTHLSGKTLSAYMQEHVFSVYDMNETGWRTENKEHLIYNYYDDKNTWVGPNHSDAGDQSNLFVSARDMAKWGYIHLQKGCLNGKQLLPAEVFERLITLQTPDTVPANQPRNGFIWWLQSDTLLNQLGERLPGCSYQVLGITGCACIVVPKYDAVIVRMFNQLSNPNGYDYLDDIRTFGNLAYDLLTTCSGSRGR</sequence>
<dbReference type="PANTHER" id="PTHR43283">
    <property type="entry name" value="BETA-LACTAMASE-RELATED"/>
    <property type="match status" value="1"/>
</dbReference>
<keyword evidence="2" id="KW-0378">Hydrolase</keyword>
<evidence type="ECO:0000313" key="3">
    <source>
        <dbReference type="Proteomes" id="UP001596105"/>
    </source>
</evidence>
<evidence type="ECO:0000259" key="1">
    <source>
        <dbReference type="Pfam" id="PF00144"/>
    </source>
</evidence>
<comment type="caution">
    <text evidence="2">The sequence shown here is derived from an EMBL/GenBank/DDBJ whole genome shotgun (WGS) entry which is preliminary data.</text>
</comment>
<protein>
    <submittedName>
        <fullName evidence="2">Serine hydrolase domain-containing protein</fullName>
        <ecNumber evidence="2">3.-.-.-</ecNumber>
    </submittedName>
</protein>
<accession>A0ABW0LQT2</accession>
<dbReference type="InterPro" id="IPR050789">
    <property type="entry name" value="Diverse_Enzym_Activities"/>
</dbReference>
<dbReference type="GO" id="GO:0016787">
    <property type="term" value="F:hydrolase activity"/>
    <property type="evidence" value="ECO:0007669"/>
    <property type="project" value="UniProtKB-KW"/>
</dbReference>
<name>A0ABW0LQT2_9BACL</name>
<feature type="domain" description="Beta-lactamase-related" evidence="1">
    <location>
        <begin position="21"/>
        <end position="309"/>
    </location>
</feature>
<dbReference type="SUPFAM" id="SSF56601">
    <property type="entry name" value="beta-lactamase/transpeptidase-like"/>
    <property type="match status" value="1"/>
</dbReference>
<proteinExistence type="predicted"/>
<dbReference type="RefSeq" id="WP_209750205.1">
    <property type="nucleotide sequence ID" value="NZ_JBHSMH010000008.1"/>
</dbReference>
<gene>
    <name evidence="2" type="ORF">ACFPPD_05970</name>
</gene>
<keyword evidence="3" id="KW-1185">Reference proteome</keyword>
<dbReference type="Pfam" id="PF00144">
    <property type="entry name" value="Beta-lactamase"/>
    <property type="match status" value="1"/>
</dbReference>
<evidence type="ECO:0000313" key="2">
    <source>
        <dbReference type="EMBL" id="MFC5468260.1"/>
    </source>
</evidence>
<dbReference type="EC" id="3.-.-.-" evidence="2"/>